<evidence type="ECO:0000256" key="1">
    <source>
        <dbReference type="SAM" id="MobiDB-lite"/>
    </source>
</evidence>
<feature type="transmembrane region" description="Helical" evidence="2">
    <location>
        <begin position="161"/>
        <end position="186"/>
    </location>
</feature>
<feature type="transmembrane region" description="Helical" evidence="2">
    <location>
        <begin position="246"/>
        <end position="264"/>
    </location>
</feature>
<gene>
    <name evidence="3" type="ORF">BS329_09200</name>
</gene>
<protein>
    <submittedName>
        <fullName evidence="3">Uncharacterized protein</fullName>
    </submittedName>
</protein>
<feature type="transmembrane region" description="Helical" evidence="2">
    <location>
        <begin position="193"/>
        <end position="211"/>
    </location>
</feature>
<feature type="compositionally biased region" description="Low complexity" evidence="1">
    <location>
        <begin position="338"/>
        <end position="348"/>
    </location>
</feature>
<sequence length="348" mass="37153">MKTWTNLTSGVRARLDDLAVATTWRASLLKAVGFEVAQHARNRLALLLVVFFIPCWLAVVHLVLPDRPLEFHSAIIDRPVTVAADELVLISAAINAVTLIVGFMMFTAVRRSNDFDQRLVLAGHSRLCLLTAKLVALFLVAAVVSGYATVVMTFFCDPRDTGALGLSLFSSGLIYGGLGIVLGLALSTELAGMFVIIMTSLVDVMVQNPVINPAESTGVLRYLPTYGAMQSGVAATFTDSGSPGHLLLGPLWFLIFALLALAAFHRRTRSRTEHTELVPVDTETAVVTVKSRPDGSLVVESRSGPVVLCSHLTCDNPCAPPQRPASPAKAPAKRAPARRTAPAATTTS</sequence>
<feature type="transmembrane region" description="Helical" evidence="2">
    <location>
        <begin position="130"/>
        <end position="155"/>
    </location>
</feature>
<keyword evidence="2" id="KW-0472">Membrane</keyword>
<comment type="caution">
    <text evidence="3">The sequence shown here is derived from an EMBL/GenBank/DDBJ whole genome shotgun (WGS) entry which is preliminary data.</text>
</comment>
<dbReference type="EMBL" id="MQUQ01000004">
    <property type="protein sequence ID" value="OLZ54671.1"/>
    <property type="molecule type" value="Genomic_DNA"/>
</dbReference>
<keyword evidence="4" id="KW-1185">Reference proteome</keyword>
<dbReference type="Proteomes" id="UP000187486">
    <property type="component" value="Unassembled WGS sequence"/>
</dbReference>
<evidence type="ECO:0000256" key="2">
    <source>
        <dbReference type="SAM" id="Phobius"/>
    </source>
</evidence>
<feature type="region of interest" description="Disordered" evidence="1">
    <location>
        <begin position="318"/>
        <end position="348"/>
    </location>
</feature>
<keyword evidence="2" id="KW-0812">Transmembrane</keyword>
<feature type="transmembrane region" description="Helical" evidence="2">
    <location>
        <begin position="44"/>
        <end position="64"/>
    </location>
</feature>
<keyword evidence="2" id="KW-1133">Transmembrane helix</keyword>
<dbReference type="AlphaFoldDB" id="A0A1R0KZ86"/>
<organism evidence="3 4">
    <name type="scientific">Amycolatopsis coloradensis</name>
    <dbReference type="NCBI Taxonomy" id="76021"/>
    <lineage>
        <taxon>Bacteria</taxon>
        <taxon>Bacillati</taxon>
        <taxon>Actinomycetota</taxon>
        <taxon>Actinomycetes</taxon>
        <taxon>Pseudonocardiales</taxon>
        <taxon>Pseudonocardiaceae</taxon>
        <taxon>Amycolatopsis</taxon>
    </lineage>
</organism>
<dbReference type="STRING" id="76021.BS329_09200"/>
<name>A0A1R0KZ86_9PSEU</name>
<reference evidence="3 4" key="1">
    <citation type="submission" date="2016-01" db="EMBL/GenBank/DDBJ databases">
        <title>Amycolatopsis coloradensis genome sequencing and assembly.</title>
        <authorList>
            <person name="Mayilraj S."/>
        </authorList>
    </citation>
    <scope>NUCLEOTIDE SEQUENCE [LARGE SCALE GENOMIC DNA]</scope>
    <source>
        <strain evidence="3 4">DSM 44225</strain>
    </source>
</reference>
<dbReference type="RefSeq" id="WP_076157965.1">
    <property type="nucleotide sequence ID" value="NZ_JBEZVB010000098.1"/>
</dbReference>
<evidence type="ECO:0000313" key="4">
    <source>
        <dbReference type="Proteomes" id="UP000187486"/>
    </source>
</evidence>
<feature type="transmembrane region" description="Helical" evidence="2">
    <location>
        <begin position="87"/>
        <end position="109"/>
    </location>
</feature>
<proteinExistence type="predicted"/>
<evidence type="ECO:0000313" key="3">
    <source>
        <dbReference type="EMBL" id="OLZ54671.1"/>
    </source>
</evidence>
<accession>A0A1R0KZ86</accession>